<sequence>MTKVHAAAADRREAALRCPPLTSGLRDPDTTDTRLHRPSTGLRASGFREGYARGAAEALREVWPVLDEAGRSRAVQLVARLEQEVA</sequence>
<accession>A0A5C7XL43</accession>
<dbReference type="Proteomes" id="UP000321797">
    <property type="component" value="Unassembled WGS sequence"/>
</dbReference>
<feature type="compositionally biased region" description="Basic and acidic residues" evidence="1">
    <location>
        <begin position="26"/>
        <end position="35"/>
    </location>
</feature>
<comment type="caution">
    <text evidence="2">The sequence shown here is derived from an EMBL/GenBank/DDBJ whole genome shotgun (WGS) entry which is preliminary data.</text>
</comment>
<dbReference type="EMBL" id="SSGD01000160">
    <property type="protein sequence ID" value="TXI50199.1"/>
    <property type="molecule type" value="Genomic_DNA"/>
</dbReference>
<name>A0A5C7XL43_9MYCO</name>
<reference evidence="2 3" key="1">
    <citation type="submission" date="2018-09" db="EMBL/GenBank/DDBJ databases">
        <title>Metagenome Assembled Genomes from an Advanced Water Purification Facility.</title>
        <authorList>
            <person name="Stamps B.W."/>
            <person name="Spear J.R."/>
        </authorList>
    </citation>
    <scope>NUCLEOTIDE SEQUENCE [LARGE SCALE GENOMIC DNA]</scope>
    <source>
        <strain evidence="2">Bin_29_2</strain>
    </source>
</reference>
<gene>
    <name evidence="2" type="ORF">E6Q54_21770</name>
</gene>
<evidence type="ECO:0000256" key="1">
    <source>
        <dbReference type="SAM" id="MobiDB-lite"/>
    </source>
</evidence>
<evidence type="ECO:0000313" key="3">
    <source>
        <dbReference type="Proteomes" id="UP000321797"/>
    </source>
</evidence>
<dbReference type="RefSeq" id="WP_276763261.1">
    <property type="nucleotide sequence ID" value="NZ_SSGD01000160.1"/>
</dbReference>
<evidence type="ECO:0000313" key="2">
    <source>
        <dbReference type="EMBL" id="TXI50199.1"/>
    </source>
</evidence>
<protein>
    <submittedName>
        <fullName evidence="2">Uncharacterized protein</fullName>
    </submittedName>
</protein>
<proteinExistence type="predicted"/>
<feature type="region of interest" description="Disordered" evidence="1">
    <location>
        <begin position="1"/>
        <end position="46"/>
    </location>
</feature>
<dbReference type="AlphaFoldDB" id="A0A5C7XL43"/>
<organism evidence="2 3">
    <name type="scientific">Mycolicibacter arupensis</name>
    <dbReference type="NCBI Taxonomy" id="342002"/>
    <lineage>
        <taxon>Bacteria</taxon>
        <taxon>Bacillati</taxon>
        <taxon>Actinomycetota</taxon>
        <taxon>Actinomycetes</taxon>
        <taxon>Mycobacteriales</taxon>
        <taxon>Mycobacteriaceae</taxon>
        <taxon>Mycolicibacter</taxon>
    </lineage>
</organism>